<keyword evidence="3" id="KW-0808">Transferase</keyword>
<proteinExistence type="predicted"/>
<sequence length="772" mass="87808">MTQDLDDKKAHQSGAGTEKPEMNLGGGELGAEIRRVAENVERRFQTGRRVLSFAEYLDLFATDPVRYARDASRYLRDVFDHYGTTKIEHPWGKFTRYNLFDLPWEGGGPGKPLPRGALIGQEHVQEEMYRSLSNFAREGRPSRLVLLHGPNGSAKSTIVGCLMRALEHYSTLDVGALYRFNWVFPSNKTVRGSLGFGKKAESGGSSTYAHLADDEIDAKLLVEVRDHPLFLFPLEERKQLLERLFAATKEPPSDWILRGQLSHKSQQVFEALLSSYDGSYTEVLKHVQVERYFISQRYRTGAVTIGPQMSVDAGERQITADRSLAALPASLQAVTLYEAKGELIEAAGGLLEFSDLLKRPLDAFKYLQLSVETGEVALSQQNVQLNCVMMGSANELHLDAFREHPEFASFRGRLELVRTPYLRSYIQEQTIYDAHVAPQVQRHVAPHATMMAAMFAVLTRMRKPNPDRYSRTLGAALSTLTAVEKLDLYATGRIPERLDTDAQKILRANVPDVFDESDPYPIYEGRIGASPREMRVVLLDAAQSPKYKCLSPIAVLEEIENLCQRRGEFEWLQQEAIAGAYHDVRAFQEALHARLLDSWEHELYSTSGLVDDERYAELFERYIQHVSVWVKKERIRNRVTGEYEEPDEKMMREVERLLDVKGEPQEMRKQMISAIAAWAIDHPGQKIEPSIIFPHHLKRMRDGIFGERRPAVAQRARDIERLVRDEGAGLDDTRRRNTESTIDRMIARFGYCRECAADAMSVLVRRRFGDVS</sequence>
<name>A0ABZ2LP70_9BACT</name>
<keyword evidence="3" id="KW-0418">Kinase</keyword>
<evidence type="ECO:0000259" key="2">
    <source>
        <dbReference type="SMART" id="SM00763"/>
    </source>
</evidence>
<evidence type="ECO:0000256" key="1">
    <source>
        <dbReference type="SAM" id="MobiDB-lite"/>
    </source>
</evidence>
<protein>
    <submittedName>
        <fullName evidence="3">Serine protein kinase PrkA</fullName>
    </submittedName>
</protein>
<feature type="domain" description="PrkA AAA" evidence="2">
    <location>
        <begin position="51"/>
        <end position="468"/>
    </location>
</feature>
<keyword evidence="4" id="KW-1185">Reference proteome</keyword>
<evidence type="ECO:0000313" key="4">
    <source>
        <dbReference type="Proteomes" id="UP001370348"/>
    </source>
</evidence>
<dbReference type="RefSeq" id="WP_394821171.1">
    <property type="nucleotide sequence ID" value="NZ_CP089984.1"/>
</dbReference>
<dbReference type="InterPro" id="IPR027417">
    <property type="entry name" value="P-loop_NTPase"/>
</dbReference>
<feature type="region of interest" description="Disordered" evidence="1">
    <location>
        <begin position="1"/>
        <end position="27"/>
    </location>
</feature>
<dbReference type="GO" id="GO:0016301">
    <property type="term" value="F:kinase activity"/>
    <property type="evidence" value="ECO:0007669"/>
    <property type="project" value="UniProtKB-KW"/>
</dbReference>
<evidence type="ECO:0000313" key="3">
    <source>
        <dbReference type="EMBL" id="WXB11551.1"/>
    </source>
</evidence>
<dbReference type="SUPFAM" id="SSF52540">
    <property type="entry name" value="P-loop containing nucleoside triphosphate hydrolases"/>
    <property type="match status" value="2"/>
</dbReference>
<feature type="compositionally biased region" description="Basic and acidic residues" evidence="1">
    <location>
        <begin position="1"/>
        <end position="10"/>
    </location>
</feature>
<dbReference type="PANTHER" id="PTHR30267:SF2">
    <property type="entry name" value="PROTEIN PRKA"/>
    <property type="match status" value="1"/>
</dbReference>
<dbReference type="InterPro" id="IPR010650">
    <property type="entry name" value="PrkA_C"/>
</dbReference>
<dbReference type="InterPro" id="IPR013153">
    <property type="entry name" value="Prk_AAA"/>
</dbReference>
<dbReference type="Proteomes" id="UP001370348">
    <property type="component" value="Chromosome"/>
</dbReference>
<dbReference type="Pfam" id="PF08298">
    <property type="entry name" value="AAA_PrkA"/>
    <property type="match status" value="1"/>
</dbReference>
<reference evidence="3 4" key="1">
    <citation type="submission" date="2021-12" db="EMBL/GenBank/DDBJ databases">
        <title>Discovery of the Pendulisporaceae a myxobacterial family with distinct sporulation behavior and unique specialized metabolism.</title>
        <authorList>
            <person name="Garcia R."/>
            <person name="Popoff A."/>
            <person name="Bader C.D."/>
            <person name="Loehr J."/>
            <person name="Walesch S."/>
            <person name="Walt C."/>
            <person name="Boldt J."/>
            <person name="Bunk B."/>
            <person name="Haeckl F.J.F.P.J."/>
            <person name="Gunesch A.P."/>
            <person name="Birkelbach J."/>
            <person name="Nuebel U."/>
            <person name="Pietschmann T."/>
            <person name="Bach T."/>
            <person name="Mueller R."/>
        </authorList>
    </citation>
    <scope>NUCLEOTIDE SEQUENCE [LARGE SCALE GENOMIC DNA]</scope>
    <source>
        <strain evidence="3 4">MSr11954</strain>
    </source>
</reference>
<gene>
    <name evidence="3" type="ORF">LZC94_27275</name>
</gene>
<dbReference type="Pfam" id="PF06798">
    <property type="entry name" value="PrkA"/>
    <property type="match status" value="1"/>
</dbReference>
<dbReference type="EMBL" id="CP089984">
    <property type="protein sequence ID" value="WXB11551.1"/>
    <property type="molecule type" value="Genomic_DNA"/>
</dbReference>
<dbReference type="SMART" id="SM00763">
    <property type="entry name" value="AAA_PrkA"/>
    <property type="match status" value="1"/>
</dbReference>
<dbReference type="PANTHER" id="PTHR30267">
    <property type="entry name" value="PROTEIN KINASE PRKA"/>
    <property type="match status" value="1"/>
</dbReference>
<accession>A0ABZ2LP70</accession>
<organism evidence="3 4">
    <name type="scientific">Pendulispora albinea</name>
    <dbReference type="NCBI Taxonomy" id="2741071"/>
    <lineage>
        <taxon>Bacteria</taxon>
        <taxon>Pseudomonadati</taxon>
        <taxon>Myxococcota</taxon>
        <taxon>Myxococcia</taxon>
        <taxon>Myxococcales</taxon>
        <taxon>Sorangiineae</taxon>
        <taxon>Pendulisporaceae</taxon>
        <taxon>Pendulispora</taxon>
    </lineage>
</organism>
<dbReference type="Gene3D" id="3.40.50.300">
    <property type="entry name" value="P-loop containing nucleotide triphosphate hydrolases"/>
    <property type="match status" value="1"/>
</dbReference>